<dbReference type="Pfam" id="PF00248">
    <property type="entry name" value="Aldo_ket_red"/>
    <property type="match status" value="1"/>
</dbReference>
<feature type="domain" description="NADP-dependent oxidoreductase" evidence="2">
    <location>
        <begin position="30"/>
        <end position="328"/>
    </location>
</feature>
<evidence type="ECO:0000256" key="1">
    <source>
        <dbReference type="ARBA" id="ARBA00023002"/>
    </source>
</evidence>
<keyword evidence="4" id="KW-1185">Reference proteome</keyword>
<proteinExistence type="predicted"/>
<dbReference type="Gene3D" id="3.20.20.100">
    <property type="entry name" value="NADP-dependent oxidoreductase domain"/>
    <property type="match status" value="1"/>
</dbReference>
<dbReference type="SUPFAM" id="SSF51430">
    <property type="entry name" value="NAD(P)-linked oxidoreductase"/>
    <property type="match status" value="1"/>
</dbReference>
<evidence type="ECO:0000313" key="3">
    <source>
        <dbReference type="EMBL" id="SES48885.1"/>
    </source>
</evidence>
<dbReference type="InterPro" id="IPR050523">
    <property type="entry name" value="AKR_Detox_Biosynth"/>
</dbReference>
<dbReference type="PANTHER" id="PTHR43364:SF4">
    <property type="entry name" value="NAD(P)-LINKED OXIDOREDUCTASE SUPERFAMILY PROTEIN"/>
    <property type="match status" value="1"/>
</dbReference>
<evidence type="ECO:0000313" key="4">
    <source>
        <dbReference type="Proteomes" id="UP000199051"/>
    </source>
</evidence>
<dbReference type="EMBL" id="FOGI01000023">
    <property type="protein sequence ID" value="SES48885.1"/>
    <property type="molecule type" value="Genomic_DNA"/>
</dbReference>
<dbReference type="InterPro" id="IPR023210">
    <property type="entry name" value="NADP_OxRdtase_dom"/>
</dbReference>
<dbReference type="Proteomes" id="UP000199051">
    <property type="component" value="Unassembled WGS sequence"/>
</dbReference>
<organism evidence="3 4">
    <name type="scientific">Actinokineospora terrae</name>
    <dbReference type="NCBI Taxonomy" id="155974"/>
    <lineage>
        <taxon>Bacteria</taxon>
        <taxon>Bacillati</taxon>
        <taxon>Actinomycetota</taxon>
        <taxon>Actinomycetes</taxon>
        <taxon>Pseudonocardiales</taxon>
        <taxon>Pseudonocardiaceae</taxon>
        <taxon>Actinokineospora</taxon>
    </lineage>
</organism>
<gene>
    <name evidence="3" type="ORF">SAMN04487818_12316</name>
</gene>
<accession>A0A1H9XRU7</accession>
<dbReference type="GO" id="GO:0005829">
    <property type="term" value="C:cytosol"/>
    <property type="evidence" value="ECO:0007669"/>
    <property type="project" value="TreeGrafter"/>
</dbReference>
<dbReference type="AlphaFoldDB" id="A0A1H9XRU7"/>
<keyword evidence="1" id="KW-0560">Oxidoreductase</keyword>
<dbReference type="STRING" id="155974.SAMN04487818_12316"/>
<reference evidence="4" key="1">
    <citation type="submission" date="2016-10" db="EMBL/GenBank/DDBJ databases">
        <authorList>
            <person name="Varghese N."/>
            <person name="Submissions S."/>
        </authorList>
    </citation>
    <scope>NUCLEOTIDE SEQUENCE [LARGE SCALE GENOMIC DNA]</scope>
    <source>
        <strain evidence="4">DSM 44260</strain>
    </source>
</reference>
<dbReference type="PANTHER" id="PTHR43364">
    <property type="entry name" value="NADH-SPECIFIC METHYLGLYOXAL REDUCTASE-RELATED"/>
    <property type="match status" value="1"/>
</dbReference>
<sequence length="343" mass="36331">MSGSHALSRPIVSGVELRHLGESGLVVSAVGLGCNNLGRPGTAAESLAGSRELVSAALDAGVTLFDVADVYGAPRGRSEELLGQALIGRREKAVVATKFGLDMQGVNGPDFGARGSRRYVRRAAETSLRRLGTDWIDLYQLHRPDPGTPVEETLSALDDLVRDGLVRYAGICNVPAWQLADVCWTARTEQVGPVVSAQTHYSLLERGAETEFLPACARFSVSLLPYFPLANGLLTGKYARGETPPDGSRLAGRQRLLADAPWDRIEKLRAFADERGIGMATLAIGWLAAQPTVGSVIAGATTPEQVTANAAAATWRPSADDLVAIDGICRVRHSAVGQALNGR</sequence>
<protein>
    <submittedName>
        <fullName evidence="3">Predicted oxidoreductase</fullName>
    </submittedName>
</protein>
<dbReference type="GO" id="GO:0016491">
    <property type="term" value="F:oxidoreductase activity"/>
    <property type="evidence" value="ECO:0007669"/>
    <property type="project" value="UniProtKB-KW"/>
</dbReference>
<dbReference type="InterPro" id="IPR036812">
    <property type="entry name" value="NAD(P)_OxRdtase_dom_sf"/>
</dbReference>
<evidence type="ECO:0000259" key="2">
    <source>
        <dbReference type="Pfam" id="PF00248"/>
    </source>
</evidence>
<name>A0A1H9XRU7_9PSEU</name>